<dbReference type="STRING" id="1123500.GCA_000420365_00714"/>
<dbReference type="SUPFAM" id="SSF88659">
    <property type="entry name" value="Sigma3 and sigma4 domains of RNA polymerase sigma factors"/>
    <property type="match status" value="1"/>
</dbReference>
<dbReference type="GO" id="GO:0003700">
    <property type="term" value="F:DNA-binding transcription factor activity"/>
    <property type="evidence" value="ECO:0007669"/>
    <property type="project" value="InterPro"/>
</dbReference>
<dbReference type="InterPro" id="IPR013325">
    <property type="entry name" value="RNA_pol_sigma_r2"/>
</dbReference>
<keyword evidence="3" id="KW-1185">Reference proteome</keyword>
<comment type="caution">
    <text evidence="2">The sequence shown here is derived from an EMBL/GenBank/DDBJ whole genome shotgun (WGS) entry which is preliminary data.</text>
</comment>
<sequence>MTTEIERVALLQAAKTGDEEAFKKLVACFDGLIWRTFTEQNLRQQPDDWYQECRIVMFRCLMRLETEHWGVLTNYFRRALFHHRTSLWRSEFKRATATPLAEEAASYDIEAPQLAPGHRVEWADLVQCVYDSLNPRQQRLLRLWLAGYTMQECAKALDRSPSWCYQNWQLIQKYFKFFRR</sequence>
<dbReference type="PATRIC" id="fig|1123500.6.peg.719"/>
<organism evidence="2 3">
    <name type="scientific">Weissella halotolerans DSM 20190</name>
    <dbReference type="NCBI Taxonomy" id="1123500"/>
    <lineage>
        <taxon>Bacteria</taxon>
        <taxon>Bacillati</taxon>
        <taxon>Bacillota</taxon>
        <taxon>Bacilli</taxon>
        <taxon>Lactobacillales</taxon>
        <taxon>Lactobacillaceae</taxon>
        <taxon>Weissella</taxon>
    </lineage>
</organism>
<dbReference type="AlphaFoldDB" id="A0A0R2G523"/>
<dbReference type="InParanoid" id="A0A0R2G523"/>
<dbReference type="SUPFAM" id="SSF88946">
    <property type="entry name" value="Sigma2 domain of RNA polymerase sigma factors"/>
    <property type="match status" value="1"/>
</dbReference>
<dbReference type="EMBL" id="JQAX01000002">
    <property type="protein sequence ID" value="KRN32364.1"/>
    <property type="molecule type" value="Genomic_DNA"/>
</dbReference>
<dbReference type="InterPro" id="IPR053812">
    <property type="entry name" value="HTH_Sigma70_ECF-like"/>
</dbReference>
<reference evidence="2 3" key="1">
    <citation type="journal article" date="2015" name="Genome Announc.">
        <title>Expanding the biotechnology potential of lactobacilli through comparative genomics of 213 strains and associated genera.</title>
        <authorList>
            <person name="Sun Z."/>
            <person name="Harris H.M."/>
            <person name="McCann A."/>
            <person name="Guo C."/>
            <person name="Argimon S."/>
            <person name="Zhang W."/>
            <person name="Yang X."/>
            <person name="Jeffery I.B."/>
            <person name="Cooney J.C."/>
            <person name="Kagawa T.F."/>
            <person name="Liu W."/>
            <person name="Song Y."/>
            <person name="Salvetti E."/>
            <person name="Wrobel A."/>
            <person name="Rasinkangas P."/>
            <person name="Parkhill J."/>
            <person name="Rea M.C."/>
            <person name="O'Sullivan O."/>
            <person name="Ritari J."/>
            <person name="Douillard F.P."/>
            <person name="Paul Ross R."/>
            <person name="Yang R."/>
            <person name="Briner A.E."/>
            <person name="Felis G.E."/>
            <person name="de Vos W.M."/>
            <person name="Barrangou R."/>
            <person name="Klaenhammer T.R."/>
            <person name="Caufield P.W."/>
            <person name="Cui Y."/>
            <person name="Zhang H."/>
            <person name="O'Toole P.W."/>
        </authorList>
    </citation>
    <scope>NUCLEOTIDE SEQUENCE [LARGE SCALE GENOMIC DNA]</scope>
    <source>
        <strain evidence="2 3">DSM 20190</strain>
    </source>
</reference>
<dbReference type="RefSeq" id="WP_022791491.1">
    <property type="nucleotide sequence ID" value="NZ_ATUU01000002.1"/>
</dbReference>
<dbReference type="GO" id="GO:0006352">
    <property type="term" value="P:DNA-templated transcription initiation"/>
    <property type="evidence" value="ECO:0007669"/>
    <property type="project" value="InterPro"/>
</dbReference>
<evidence type="ECO:0000259" key="1">
    <source>
        <dbReference type="Pfam" id="PF07638"/>
    </source>
</evidence>
<dbReference type="Proteomes" id="UP000051296">
    <property type="component" value="Unassembled WGS sequence"/>
</dbReference>
<accession>A0A0R2G523</accession>
<name>A0A0R2G523_9LACO</name>
<dbReference type="eggNOG" id="COG1595">
    <property type="taxonomic scope" value="Bacteria"/>
</dbReference>
<dbReference type="Pfam" id="PF07638">
    <property type="entry name" value="Sigma70_ECF"/>
    <property type="match status" value="1"/>
</dbReference>
<dbReference type="InterPro" id="IPR013324">
    <property type="entry name" value="RNA_pol_sigma_r3/r4-like"/>
</dbReference>
<protein>
    <recommendedName>
        <fullName evidence="1">RNA polymerase sigma-70 ECF-like HTH domain-containing protein</fullName>
    </recommendedName>
</protein>
<proteinExistence type="predicted"/>
<evidence type="ECO:0000313" key="2">
    <source>
        <dbReference type="EMBL" id="KRN32364.1"/>
    </source>
</evidence>
<evidence type="ECO:0000313" key="3">
    <source>
        <dbReference type="Proteomes" id="UP000051296"/>
    </source>
</evidence>
<dbReference type="OrthoDB" id="2148685at2"/>
<dbReference type="Gene3D" id="1.10.1740.10">
    <property type="match status" value="1"/>
</dbReference>
<feature type="domain" description="RNA polymerase sigma-70 ECF-like HTH" evidence="1">
    <location>
        <begin position="67"/>
        <end position="174"/>
    </location>
</feature>
<gene>
    <name evidence="2" type="ORF">IV68_GL000715</name>
</gene>